<sequence>MNLVLKRRYAKKTCVCGKLTFVKDDKTLFSCFTCEEDEEGVQRDKDLRIPAGIYDIELYPSAKFGECILLSNEIVPKDRGILIHIGNTAKNTQGCILLGESLGDDGVINSKIAFNRFMTFVKTLDLKNTKLKIVNELA</sequence>
<accession>A0AAU7E6I1</accession>
<reference evidence="2" key="1">
    <citation type="submission" date="2024-05" db="EMBL/GenBank/DDBJ databases">
        <title>Campylobacter coli isolated from environmental waters in Slovenia.</title>
        <authorList>
            <person name="Zautner A.E."/>
            <person name="Bunk B."/>
            <person name="Riedel T."/>
            <person name="Sproeer C."/>
        </authorList>
    </citation>
    <scope>NUCLEOTIDE SEQUENCE</scope>
    <source>
        <strain evidence="2">CCS1377</strain>
    </source>
</reference>
<protein>
    <submittedName>
        <fullName evidence="2">DUF5675 family protein</fullName>
    </submittedName>
</protein>
<dbReference type="Pfam" id="PF18925">
    <property type="entry name" value="DUF5675"/>
    <property type="match status" value="1"/>
</dbReference>
<dbReference type="RefSeq" id="WP_348518118.1">
    <property type="nucleotide sequence ID" value="NZ_CP155620.1"/>
</dbReference>
<evidence type="ECO:0000313" key="2">
    <source>
        <dbReference type="EMBL" id="XBJ28488.1"/>
    </source>
</evidence>
<organism evidence="2">
    <name type="scientific">Campylobacter sp. CCS1377</name>
    <dbReference type="NCBI Taxonomy" id="3158229"/>
    <lineage>
        <taxon>Bacteria</taxon>
        <taxon>Pseudomonadati</taxon>
        <taxon>Campylobacterota</taxon>
        <taxon>Epsilonproteobacteria</taxon>
        <taxon>Campylobacterales</taxon>
        <taxon>Campylobacteraceae</taxon>
        <taxon>Campylobacter</taxon>
    </lineage>
</organism>
<proteinExistence type="predicted"/>
<feature type="domain" description="DUF5675" evidence="1">
    <location>
        <begin position="5"/>
        <end position="122"/>
    </location>
</feature>
<dbReference type="InterPro" id="IPR043732">
    <property type="entry name" value="DUF5675"/>
</dbReference>
<evidence type="ECO:0000259" key="1">
    <source>
        <dbReference type="Pfam" id="PF18925"/>
    </source>
</evidence>
<dbReference type="EMBL" id="CP155620">
    <property type="protein sequence ID" value="XBJ28488.1"/>
    <property type="molecule type" value="Genomic_DNA"/>
</dbReference>
<name>A0AAU7E6I1_9BACT</name>
<gene>
    <name evidence="2" type="ORF">AAH949_05120</name>
</gene>
<dbReference type="AlphaFoldDB" id="A0AAU7E6I1"/>